<organism evidence="3 4">
    <name type="scientific">Paraburkholderia phenazinium</name>
    <dbReference type="NCBI Taxonomy" id="60549"/>
    <lineage>
        <taxon>Bacteria</taxon>
        <taxon>Pseudomonadati</taxon>
        <taxon>Pseudomonadota</taxon>
        <taxon>Betaproteobacteria</taxon>
        <taxon>Burkholderiales</taxon>
        <taxon>Burkholderiaceae</taxon>
        <taxon>Paraburkholderia</taxon>
    </lineage>
</organism>
<name>A0A1G8N7D6_9BURK</name>
<evidence type="ECO:0000313" key="4">
    <source>
        <dbReference type="Proteomes" id="UP000199706"/>
    </source>
</evidence>
<dbReference type="GO" id="GO:0008610">
    <property type="term" value="P:lipid biosynthetic process"/>
    <property type="evidence" value="ECO:0007669"/>
    <property type="project" value="TreeGrafter"/>
</dbReference>
<evidence type="ECO:0000313" key="3">
    <source>
        <dbReference type="EMBL" id="SDI76094.1"/>
    </source>
</evidence>
<dbReference type="Pfam" id="PF00975">
    <property type="entry name" value="Thioesterase"/>
    <property type="match status" value="1"/>
</dbReference>
<reference evidence="3 4" key="1">
    <citation type="submission" date="2016-10" db="EMBL/GenBank/DDBJ databases">
        <authorList>
            <person name="de Groot N.N."/>
        </authorList>
    </citation>
    <scope>NUCLEOTIDE SEQUENCE [LARGE SCALE GENOMIC DNA]</scope>
    <source>
        <strain evidence="3 4">LMG 2247</strain>
    </source>
</reference>
<comment type="similarity">
    <text evidence="1">Belongs to the thioesterase family.</text>
</comment>
<dbReference type="InterPro" id="IPR001031">
    <property type="entry name" value="Thioesterase"/>
</dbReference>
<evidence type="ECO:0000256" key="1">
    <source>
        <dbReference type="ARBA" id="ARBA00007169"/>
    </source>
</evidence>
<dbReference type="SUPFAM" id="SSF53474">
    <property type="entry name" value="alpha/beta-Hydrolases"/>
    <property type="match status" value="1"/>
</dbReference>
<accession>A0A1G8N7D6</accession>
<dbReference type="AlphaFoldDB" id="A0A1G8N7D6"/>
<dbReference type="Proteomes" id="UP000199706">
    <property type="component" value="Unassembled WGS sequence"/>
</dbReference>
<evidence type="ECO:0000259" key="2">
    <source>
        <dbReference type="Pfam" id="PF00975"/>
    </source>
</evidence>
<dbReference type="Gene3D" id="3.40.50.1820">
    <property type="entry name" value="alpha/beta hydrolase"/>
    <property type="match status" value="1"/>
</dbReference>
<protein>
    <submittedName>
        <fullName evidence="3">Surfactin synthase thioesterase subunit</fullName>
    </submittedName>
</protein>
<dbReference type="InterPro" id="IPR029058">
    <property type="entry name" value="AB_hydrolase_fold"/>
</dbReference>
<feature type="domain" description="Thioesterase" evidence="2">
    <location>
        <begin position="9"/>
        <end position="250"/>
    </location>
</feature>
<dbReference type="InterPro" id="IPR012223">
    <property type="entry name" value="TEII"/>
</dbReference>
<gene>
    <name evidence="3" type="ORF">SAMN05216466_13344</name>
</gene>
<proteinExistence type="inferred from homology"/>
<dbReference type="EMBL" id="FNCJ01000033">
    <property type="protein sequence ID" value="SDI76094.1"/>
    <property type="molecule type" value="Genomic_DNA"/>
</dbReference>
<dbReference type="PANTHER" id="PTHR11487">
    <property type="entry name" value="THIOESTERASE"/>
    <property type="match status" value="1"/>
</dbReference>
<sequence length="277" mass="29989">MPAVLPPLRLVCLSHAGGSALLYRRWAQRLPRGVQVLTLELPGHGARRALSAHTEWPALLDTLLVELDGRLDAEVPFAVFGHSMGALVGFELMHALRARDGLEPVWFGASASVAPAHRKHETHWLDCTHEAMVDKLRELGGTPAALLEDRDFIDFVLPVLRADFHLCGSYPSAFGRHATARRDAATGLTAPTAPTAQRGIGREPLACPIAVFTGRDDHATARDEDVAAWRDETRGACTLHRFEGGHFYLDGAPDPVMACVATSLADALAQPVERDPV</sequence>
<dbReference type="PANTHER" id="PTHR11487:SF0">
    <property type="entry name" value="S-ACYL FATTY ACID SYNTHASE THIOESTERASE, MEDIUM CHAIN"/>
    <property type="match status" value="1"/>
</dbReference>